<gene>
    <name evidence="1" type="ORF">GGQ74_000983</name>
</gene>
<protein>
    <submittedName>
        <fullName evidence="1">Uncharacterized protein</fullName>
    </submittedName>
</protein>
<keyword evidence="2" id="KW-1185">Reference proteome</keyword>
<name>A0A846QM91_9BACT</name>
<accession>A0A846QM91</accession>
<organism evidence="1 2">
    <name type="scientific">Desulfobaculum xiamenense</name>
    <dbReference type="NCBI Taxonomy" id="995050"/>
    <lineage>
        <taxon>Bacteria</taxon>
        <taxon>Pseudomonadati</taxon>
        <taxon>Thermodesulfobacteriota</taxon>
        <taxon>Desulfovibrionia</taxon>
        <taxon>Desulfovibrionales</taxon>
        <taxon>Desulfovibrionaceae</taxon>
        <taxon>Desulfobaculum</taxon>
    </lineage>
</organism>
<evidence type="ECO:0000313" key="1">
    <source>
        <dbReference type="EMBL" id="NJB67343.1"/>
    </source>
</evidence>
<dbReference type="Proteomes" id="UP000580856">
    <property type="component" value="Unassembled WGS sequence"/>
</dbReference>
<reference evidence="1 2" key="1">
    <citation type="submission" date="2020-03" db="EMBL/GenBank/DDBJ databases">
        <title>Genomic Encyclopedia of Type Strains, Phase IV (KMG-IV): sequencing the most valuable type-strain genomes for metagenomic binning, comparative biology and taxonomic classification.</title>
        <authorList>
            <person name="Goeker M."/>
        </authorList>
    </citation>
    <scope>NUCLEOTIDE SEQUENCE [LARGE SCALE GENOMIC DNA]</scope>
    <source>
        <strain evidence="1 2">DSM 24233</strain>
    </source>
</reference>
<sequence>MAETIEEITINWEDEDGRLVVKELKKEVLTKGSWTTIVFLYQEMDKRTEEYKAPKIRVGRYQKRGGHYTLQSKFNISSAKQASQLVDILSGWLPEMDNA</sequence>
<dbReference type="EMBL" id="JAATJA010000001">
    <property type="protein sequence ID" value="NJB67343.1"/>
    <property type="molecule type" value="Genomic_DNA"/>
</dbReference>
<comment type="caution">
    <text evidence="1">The sequence shown here is derived from an EMBL/GenBank/DDBJ whole genome shotgun (WGS) entry which is preliminary data.</text>
</comment>
<dbReference type="AlphaFoldDB" id="A0A846QM91"/>
<dbReference type="RefSeq" id="WP_167940406.1">
    <property type="nucleotide sequence ID" value="NZ_JAATJA010000001.1"/>
</dbReference>
<proteinExistence type="predicted"/>
<evidence type="ECO:0000313" key="2">
    <source>
        <dbReference type="Proteomes" id="UP000580856"/>
    </source>
</evidence>